<feature type="transmembrane region" description="Helical" evidence="5">
    <location>
        <begin position="758"/>
        <end position="778"/>
    </location>
</feature>
<feature type="transmembrane region" description="Helical" evidence="5">
    <location>
        <begin position="704"/>
        <end position="721"/>
    </location>
</feature>
<feature type="transmembrane region" description="Helical" evidence="5">
    <location>
        <begin position="799"/>
        <end position="821"/>
    </location>
</feature>
<dbReference type="InterPro" id="IPR004331">
    <property type="entry name" value="SPX_dom"/>
</dbReference>
<feature type="transmembrane region" description="Helical" evidence="5">
    <location>
        <begin position="733"/>
        <end position="752"/>
    </location>
</feature>
<dbReference type="Pfam" id="PF07690">
    <property type="entry name" value="MFS_1"/>
    <property type="match status" value="1"/>
</dbReference>
<dbReference type="GO" id="GO:0022857">
    <property type="term" value="F:transmembrane transporter activity"/>
    <property type="evidence" value="ECO:0007669"/>
    <property type="project" value="InterPro"/>
</dbReference>
<dbReference type="AlphaFoldDB" id="A0A448Z0Y0"/>
<feature type="transmembrane region" description="Helical" evidence="5">
    <location>
        <begin position="440"/>
        <end position="459"/>
    </location>
</feature>
<dbReference type="InterPro" id="IPR036259">
    <property type="entry name" value="MFS_trans_sf"/>
</dbReference>
<dbReference type="OrthoDB" id="5588846at2759"/>
<evidence type="ECO:0000313" key="8">
    <source>
        <dbReference type="Proteomes" id="UP000291116"/>
    </source>
</evidence>
<name>A0A448Z0Y0_9STRA</name>
<protein>
    <recommendedName>
        <fullName evidence="6">SPX domain-containing protein</fullName>
    </recommendedName>
</protein>
<proteinExistence type="predicted"/>
<reference evidence="7 8" key="1">
    <citation type="submission" date="2019-01" db="EMBL/GenBank/DDBJ databases">
        <authorList>
            <person name="Ferrante I. M."/>
        </authorList>
    </citation>
    <scope>NUCLEOTIDE SEQUENCE [LARGE SCALE GENOMIC DNA]</scope>
    <source>
        <strain evidence="7 8">B856</strain>
    </source>
</reference>
<dbReference type="PANTHER" id="PTHR23510">
    <property type="entry name" value="INNER MEMBRANE TRANSPORT PROTEIN YAJR"/>
    <property type="match status" value="1"/>
</dbReference>
<dbReference type="InterPro" id="IPR011701">
    <property type="entry name" value="MFS"/>
</dbReference>
<keyword evidence="2 5" id="KW-0812">Transmembrane</keyword>
<dbReference type="InterPro" id="IPR051068">
    <property type="entry name" value="MFS_Domain-Containing_Protein"/>
</dbReference>
<keyword evidence="3 5" id="KW-1133">Transmembrane helix</keyword>
<evidence type="ECO:0000256" key="5">
    <source>
        <dbReference type="SAM" id="Phobius"/>
    </source>
</evidence>
<accession>A0A448Z0Y0</accession>
<feature type="transmembrane region" description="Helical" evidence="5">
    <location>
        <begin position="565"/>
        <end position="585"/>
    </location>
</feature>
<dbReference type="PROSITE" id="PS51382">
    <property type="entry name" value="SPX"/>
    <property type="match status" value="1"/>
</dbReference>
<dbReference type="SUPFAM" id="SSF103473">
    <property type="entry name" value="MFS general substrate transporter"/>
    <property type="match status" value="1"/>
</dbReference>
<sequence length="876" mass="97753">MVDFGKKLLTSRVEKWKENYIDYAALKALIKKAVKTKHQKQLEQRHDADDNTLIKNLTTRMISPMRRGVKSSTSILVSDAMPDRCSSELEFRRLLDHEIQKIVLFVMTREGQLAERLFELSKDGQVLKKRFMLLMQEVSRNLTNRTHTIPSLEDGKAKTWSHLECSTERHRDFAQDLLLLVNFMDMNLTGLRKILKKHDKNFPRHQLSGLYLQSNSVGHGDDRDVDSEIVKDSHLDKLYHFGGLSALTLTLRRAFDDLHLLELHLLTLSDDSKKPDGQPNHRRNVSTPVIPSTYRSMDVDINATLRPAQHNRKLSLGQAHSFSSQSLSSFSDNYSLPSTSITSQREPILDQINAARGRLRQTTKYAELVAAQALIFSDDKDQDGSDDGKTPASEFTAVRRLSSMLNLVSTFLYMTNYYIVAPSVGNYALRLGSDESMSGYIIGMTPNAALIATVLYGFWSNYSYRYSLIFAAISSLCGNILYALALKYNSIKMVLLGRFLVGFGSARSINRRYIADVFSKSDRTAASADFVSYAALGMAAGPAAAFGVGHLTFDPSHLLWSDVNACSWIMVGAWGIFVVALVALFEEPDRSHLYGSPEVDSQSRLIEKMEVILNNTNSIGRMKGNEGGENEPLLTRKKRDIENNKSDQSIRSGSLDKEPPLWKNVAVMISLWMYFVLKLVLEMLMSSTSTVTKYYFSWDSKQSGLFMACVALLMFPVNFVVAKLSQKYEDRELIVAILIVMIVSVLGIIDFHPDSYSVSQYILFGVGIFLSTNGLEGINMSLLSKTIPTSWAKGTFNSGFLATEAGTLARSAGDVLISAVAGTFGLDMILDGLFAPMALLCAVTLAMVYFCYDKLTDMDEDEDDETPNTESSDTSG</sequence>
<feature type="transmembrane region" description="Helical" evidence="5">
    <location>
        <begin position="403"/>
        <end position="420"/>
    </location>
</feature>
<keyword evidence="4 5" id="KW-0472">Membrane</keyword>
<dbReference type="GO" id="GO:0016020">
    <property type="term" value="C:membrane"/>
    <property type="evidence" value="ECO:0007669"/>
    <property type="project" value="UniProtKB-SubCell"/>
</dbReference>
<feature type="transmembrane region" description="Helical" evidence="5">
    <location>
        <begin position="833"/>
        <end position="852"/>
    </location>
</feature>
<dbReference type="PANTHER" id="PTHR23510:SF64">
    <property type="entry name" value="INNER MEMBRANE TRANSPORT PROTEIN YAJR"/>
    <property type="match status" value="1"/>
</dbReference>
<evidence type="ECO:0000256" key="4">
    <source>
        <dbReference type="ARBA" id="ARBA00023136"/>
    </source>
</evidence>
<evidence type="ECO:0000256" key="1">
    <source>
        <dbReference type="ARBA" id="ARBA00004141"/>
    </source>
</evidence>
<comment type="subcellular location">
    <subcellularLocation>
        <location evidence="1">Membrane</location>
        <topology evidence="1">Multi-pass membrane protein</topology>
    </subcellularLocation>
</comment>
<feature type="transmembrane region" description="Helical" evidence="5">
    <location>
        <begin position="661"/>
        <end position="684"/>
    </location>
</feature>
<keyword evidence="8" id="KW-1185">Reference proteome</keyword>
<dbReference type="Proteomes" id="UP000291116">
    <property type="component" value="Unassembled WGS sequence"/>
</dbReference>
<organism evidence="7 8">
    <name type="scientific">Pseudo-nitzschia multistriata</name>
    <dbReference type="NCBI Taxonomy" id="183589"/>
    <lineage>
        <taxon>Eukaryota</taxon>
        <taxon>Sar</taxon>
        <taxon>Stramenopiles</taxon>
        <taxon>Ochrophyta</taxon>
        <taxon>Bacillariophyta</taxon>
        <taxon>Bacillariophyceae</taxon>
        <taxon>Bacillariophycidae</taxon>
        <taxon>Bacillariales</taxon>
        <taxon>Bacillariaceae</taxon>
        <taxon>Pseudo-nitzschia</taxon>
    </lineage>
</organism>
<evidence type="ECO:0000313" key="7">
    <source>
        <dbReference type="EMBL" id="VEU35702.1"/>
    </source>
</evidence>
<evidence type="ECO:0000259" key="6">
    <source>
        <dbReference type="PROSITE" id="PS51382"/>
    </source>
</evidence>
<dbReference type="Gene3D" id="1.20.1250.20">
    <property type="entry name" value="MFS general substrate transporter like domains"/>
    <property type="match status" value="1"/>
</dbReference>
<dbReference type="EMBL" id="CAACVS010000066">
    <property type="protein sequence ID" value="VEU35702.1"/>
    <property type="molecule type" value="Genomic_DNA"/>
</dbReference>
<gene>
    <name evidence="7" type="ORF">PSNMU_V1.4_AUG-EV-PASAV3_0024480</name>
</gene>
<feature type="transmembrane region" description="Helical" evidence="5">
    <location>
        <begin position="530"/>
        <end position="553"/>
    </location>
</feature>
<feature type="transmembrane region" description="Helical" evidence="5">
    <location>
        <begin position="466"/>
        <end position="485"/>
    </location>
</feature>
<feature type="domain" description="SPX" evidence="6">
    <location>
        <begin position="2"/>
        <end position="212"/>
    </location>
</feature>
<evidence type="ECO:0000256" key="3">
    <source>
        <dbReference type="ARBA" id="ARBA00022989"/>
    </source>
</evidence>
<evidence type="ECO:0000256" key="2">
    <source>
        <dbReference type="ARBA" id="ARBA00022692"/>
    </source>
</evidence>